<keyword evidence="1" id="KW-0732">Signal</keyword>
<reference evidence="3" key="1">
    <citation type="submission" date="2021-04" db="EMBL/GenBank/DDBJ databases">
        <title>Luteolibacter sp. 32A isolated from the skin of an Anderson's salamander (Ambystoma andersonii).</title>
        <authorList>
            <person name="Spergser J."/>
            <person name="Busse H.-J."/>
        </authorList>
    </citation>
    <scope>NUCLEOTIDE SEQUENCE</scope>
    <source>
        <strain evidence="3">32A</strain>
    </source>
</reference>
<dbReference type="EMBL" id="CP073100">
    <property type="protein sequence ID" value="QUE49924.1"/>
    <property type="molecule type" value="Genomic_DNA"/>
</dbReference>
<evidence type="ECO:0000313" key="3">
    <source>
        <dbReference type="EMBL" id="QUE49924.1"/>
    </source>
</evidence>
<sequence length="216" mass="23980">MRFRFMLALLLPFSAMAEEKEINLFNGKDLSGWTKADGKPVTTGWKVEEGLLHRASAGGDLLSDKEYGDFELTWEWKIAEAGNSGIKYRVQTYPGKGVLGFEYQMLDDAKHPDGKNGAIHQTGALYEFYPPAADKKLNPPGQWNTSKIILHGFHVEHWLNGSKVVDGDLSGDTYKAALAKSKFKDIANFGAAPKGRILLQDHGAEVWFKTIVLKPL</sequence>
<accession>A0A975G5X5</accession>
<feature type="domain" description="3-keto-alpha-glucoside-1,2-lyase/3-keto-2-hydroxy-glucal hydratase" evidence="2">
    <location>
        <begin position="22"/>
        <end position="214"/>
    </location>
</feature>
<feature type="signal peptide" evidence="1">
    <location>
        <begin position="1"/>
        <end position="17"/>
    </location>
</feature>
<gene>
    <name evidence="3" type="ORF">KBB96_13725</name>
</gene>
<evidence type="ECO:0000256" key="1">
    <source>
        <dbReference type="SAM" id="SignalP"/>
    </source>
</evidence>
<proteinExistence type="predicted"/>
<organism evidence="3 4">
    <name type="scientific">Luteolibacter ambystomatis</name>
    <dbReference type="NCBI Taxonomy" id="2824561"/>
    <lineage>
        <taxon>Bacteria</taxon>
        <taxon>Pseudomonadati</taxon>
        <taxon>Verrucomicrobiota</taxon>
        <taxon>Verrucomicrobiia</taxon>
        <taxon>Verrucomicrobiales</taxon>
        <taxon>Verrucomicrobiaceae</taxon>
        <taxon>Luteolibacter</taxon>
    </lineage>
</organism>
<dbReference type="AlphaFoldDB" id="A0A975G5X5"/>
<evidence type="ECO:0000259" key="2">
    <source>
        <dbReference type="Pfam" id="PF06439"/>
    </source>
</evidence>
<dbReference type="KEGG" id="lamb:KBB96_13725"/>
<dbReference type="Gene3D" id="2.60.120.560">
    <property type="entry name" value="Exo-inulinase, domain 1"/>
    <property type="match status" value="1"/>
</dbReference>
<dbReference type="InterPro" id="IPR010496">
    <property type="entry name" value="AL/BT2_dom"/>
</dbReference>
<dbReference type="Pfam" id="PF06439">
    <property type="entry name" value="3keto-disac_hyd"/>
    <property type="match status" value="1"/>
</dbReference>
<dbReference type="GO" id="GO:0016787">
    <property type="term" value="F:hydrolase activity"/>
    <property type="evidence" value="ECO:0007669"/>
    <property type="project" value="InterPro"/>
</dbReference>
<dbReference type="RefSeq" id="WP_211630013.1">
    <property type="nucleotide sequence ID" value="NZ_CP073100.1"/>
</dbReference>
<evidence type="ECO:0000313" key="4">
    <source>
        <dbReference type="Proteomes" id="UP000676169"/>
    </source>
</evidence>
<name>A0A975G5X5_9BACT</name>
<protein>
    <submittedName>
        <fullName evidence="3">DUF1080 domain-containing protein</fullName>
    </submittedName>
</protein>
<feature type="chain" id="PRO_5037101892" evidence="1">
    <location>
        <begin position="18"/>
        <end position="216"/>
    </location>
</feature>
<keyword evidence="4" id="KW-1185">Reference proteome</keyword>
<dbReference type="Proteomes" id="UP000676169">
    <property type="component" value="Chromosome"/>
</dbReference>